<sequence length="327" mass="37111">MVKLTSDSIMIIIMENNSSKPVREKPFFNALSKIGTFLTNYHGITAPSQVNYWALSGGSIFLDVHNPLTDGIVDLPEDKTKKNLFDLLDTHGISWKVYLESYPGDCYKGAGFPPADFEKETDFTGEENSVDNLYVRKHNPAISYISVQTNSDSCAKIVNASVLQKDILCDTVPQFAFYVPTIVNDGHNTTATWTNEYLLETWGPLLYNKYFMRDRIISIVYDENGAGQNREGPTNCTQAQPIPLYCTFIGPNVKPHNELSEHYNHYNLLRFVEDHFKLGTSDRCDHENQPITGIIDNTPNDKKIRFKKYLRRIKEAIIQSAGKLKLP</sequence>
<dbReference type="InterPro" id="IPR007312">
    <property type="entry name" value="Phosphoesterase"/>
</dbReference>
<dbReference type="Pfam" id="PF04185">
    <property type="entry name" value="Phosphoesterase"/>
    <property type="match status" value="1"/>
</dbReference>
<reference evidence="2" key="1">
    <citation type="submission" date="2018-10" db="EMBL/GenBank/DDBJ databases">
        <title>Hidden diversity of soil giant viruses.</title>
        <authorList>
            <person name="Schulz F."/>
            <person name="Alteio L."/>
            <person name="Goudeau D."/>
            <person name="Ryan E.M."/>
            <person name="Malmstrom R.R."/>
            <person name="Blanchard J."/>
            <person name="Woyke T."/>
        </authorList>
    </citation>
    <scope>NUCLEOTIDE SEQUENCE</scope>
    <source>
        <strain evidence="2">HYV1</strain>
    </source>
</reference>
<accession>A0A3G5A7I5</accession>
<dbReference type="GO" id="GO:0009395">
    <property type="term" value="P:phospholipid catabolic process"/>
    <property type="evidence" value="ECO:0007669"/>
    <property type="project" value="TreeGrafter"/>
</dbReference>
<protein>
    <recommendedName>
        <fullName evidence="3">Phosphoesterase</fullName>
    </recommendedName>
</protein>
<dbReference type="EMBL" id="MK072383">
    <property type="protein sequence ID" value="AYV82474.1"/>
    <property type="molecule type" value="Genomic_DNA"/>
</dbReference>
<name>A0A3G5A7I5_9VIRU</name>
<keyword evidence="1" id="KW-0378">Hydrolase</keyword>
<dbReference type="PANTHER" id="PTHR31956">
    <property type="entry name" value="NON-SPECIFIC PHOSPHOLIPASE C4-RELATED"/>
    <property type="match status" value="1"/>
</dbReference>
<evidence type="ECO:0008006" key="3">
    <source>
        <dbReference type="Google" id="ProtNLM"/>
    </source>
</evidence>
<dbReference type="Gene3D" id="3.40.720.10">
    <property type="entry name" value="Alkaline Phosphatase, subunit A"/>
    <property type="match status" value="1"/>
</dbReference>
<gene>
    <name evidence="2" type="ORF">Hyperionvirus1_53</name>
</gene>
<dbReference type="GO" id="GO:0016788">
    <property type="term" value="F:hydrolase activity, acting on ester bonds"/>
    <property type="evidence" value="ECO:0007669"/>
    <property type="project" value="InterPro"/>
</dbReference>
<proteinExistence type="predicted"/>
<evidence type="ECO:0000313" key="2">
    <source>
        <dbReference type="EMBL" id="AYV82474.1"/>
    </source>
</evidence>
<dbReference type="PANTHER" id="PTHR31956:SF8">
    <property type="entry name" value="ACID PHOSPHATASE PHOA (AFU_ORTHOLOGUE AFUA_1G03570)"/>
    <property type="match status" value="1"/>
</dbReference>
<organism evidence="2">
    <name type="scientific">Hyperionvirus sp</name>
    <dbReference type="NCBI Taxonomy" id="2487770"/>
    <lineage>
        <taxon>Viruses</taxon>
        <taxon>Varidnaviria</taxon>
        <taxon>Bamfordvirae</taxon>
        <taxon>Nucleocytoviricota</taxon>
        <taxon>Megaviricetes</taxon>
        <taxon>Imitervirales</taxon>
        <taxon>Mimiviridae</taxon>
        <taxon>Klosneuvirinae</taxon>
    </lineage>
</organism>
<evidence type="ECO:0000256" key="1">
    <source>
        <dbReference type="ARBA" id="ARBA00022801"/>
    </source>
</evidence>
<dbReference type="InterPro" id="IPR017850">
    <property type="entry name" value="Alkaline_phosphatase_core_sf"/>
</dbReference>